<feature type="region of interest" description="Disordered" evidence="1">
    <location>
        <begin position="157"/>
        <end position="238"/>
    </location>
</feature>
<keyword evidence="2" id="KW-0812">Transmembrane</keyword>
<feature type="transmembrane region" description="Helical" evidence="2">
    <location>
        <begin position="63"/>
        <end position="87"/>
    </location>
</feature>
<dbReference type="Proteomes" id="UP000003653">
    <property type="component" value="Unassembled WGS sequence"/>
</dbReference>
<dbReference type="HOGENOM" id="CLU_996853_0_0_11"/>
<feature type="transmembrane region" description="Helical" evidence="2">
    <location>
        <begin position="122"/>
        <end position="148"/>
    </location>
</feature>
<evidence type="ECO:0000256" key="2">
    <source>
        <dbReference type="SAM" id="Phobius"/>
    </source>
</evidence>
<dbReference type="AlphaFoldDB" id="D5P879"/>
<accession>D5P879</accession>
<sequence>MPVTAGPVPGVTSDLRRVRTDPGRFRSGRWMVLAEGLLVSAFAIGGLVSAALHPHAGPTGAPILGLTSTAPHSAMLLAFGVAAIAAVGKRRAAVTVTALSAVAYTLLLFIGSVASARATPTLFGFHAAGIVLHGLLGVVNFALLMWLIPDELGDEAWVPRRGRGRDGQQPSDSVPEPEAGPSNPAPVAPQGSPPVAPGAGPTSSQAGQPVEVGRSPGTLPEQPGSPETNGSPAPQLERPTHWNHFAARAAAAVRSRGAVPLALTILAAVVGAIIWMRCR</sequence>
<feature type="transmembrane region" description="Helical" evidence="2">
    <location>
        <begin position="30"/>
        <end position="51"/>
    </location>
</feature>
<name>D5P879_9MYCO</name>
<evidence type="ECO:0000256" key="1">
    <source>
        <dbReference type="SAM" id="MobiDB-lite"/>
    </source>
</evidence>
<evidence type="ECO:0000313" key="4">
    <source>
        <dbReference type="Proteomes" id="UP000003653"/>
    </source>
</evidence>
<dbReference type="eggNOG" id="ENOG5031JJY">
    <property type="taxonomic scope" value="Bacteria"/>
</dbReference>
<feature type="transmembrane region" description="Helical" evidence="2">
    <location>
        <begin position="94"/>
        <end position="116"/>
    </location>
</feature>
<keyword evidence="2" id="KW-0472">Membrane</keyword>
<feature type="transmembrane region" description="Helical" evidence="2">
    <location>
        <begin position="258"/>
        <end position="276"/>
    </location>
</feature>
<feature type="compositionally biased region" description="Pro residues" evidence="1">
    <location>
        <begin position="183"/>
        <end position="196"/>
    </location>
</feature>
<gene>
    <name evidence="3" type="ORF">HMPREF0591_2373</name>
</gene>
<organism evidence="3 4">
    <name type="scientific">Mycobacterium parascrofulaceum ATCC BAA-614</name>
    <dbReference type="NCBI Taxonomy" id="525368"/>
    <lineage>
        <taxon>Bacteria</taxon>
        <taxon>Bacillati</taxon>
        <taxon>Actinomycetota</taxon>
        <taxon>Actinomycetes</taxon>
        <taxon>Mycobacteriales</taxon>
        <taxon>Mycobacteriaceae</taxon>
        <taxon>Mycobacterium</taxon>
        <taxon>Mycobacterium simiae complex</taxon>
    </lineage>
</organism>
<comment type="caution">
    <text evidence="3">The sequence shown here is derived from an EMBL/GenBank/DDBJ whole genome shotgun (WGS) entry which is preliminary data.</text>
</comment>
<protein>
    <submittedName>
        <fullName evidence="3">Uncharacterized protein</fullName>
    </submittedName>
</protein>
<evidence type="ECO:0000313" key="3">
    <source>
        <dbReference type="EMBL" id="EFG77688.1"/>
    </source>
</evidence>
<keyword evidence="2" id="KW-1133">Transmembrane helix</keyword>
<dbReference type="EMBL" id="ADNV01000207">
    <property type="protein sequence ID" value="EFG77688.1"/>
    <property type="molecule type" value="Genomic_DNA"/>
</dbReference>
<dbReference type="RefSeq" id="WP_007166406.1">
    <property type="nucleotide sequence ID" value="NZ_GG770553.1"/>
</dbReference>
<keyword evidence="4" id="KW-1185">Reference proteome</keyword>
<reference evidence="3 4" key="1">
    <citation type="submission" date="2010-04" db="EMBL/GenBank/DDBJ databases">
        <authorList>
            <person name="Muzny D."/>
            <person name="Qin X."/>
            <person name="Deng J."/>
            <person name="Jiang H."/>
            <person name="Liu Y."/>
            <person name="Qu J."/>
            <person name="Song X.-Z."/>
            <person name="Zhang L."/>
            <person name="Thornton R."/>
            <person name="Coyle M."/>
            <person name="Francisco L."/>
            <person name="Jackson L."/>
            <person name="Javaid M."/>
            <person name="Korchina V."/>
            <person name="Kovar C."/>
            <person name="Mata R."/>
            <person name="Mathew T."/>
            <person name="Ngo R."/>
            <person name="Nguyen L."/>
            <person name="Nguyen N."/>
            <person name="Okwuonu G."/>
            <person name="Ongeri F."/>
            <person name="Pham C."/>
            <person name="Simmons D."/>
            <person name="Wilczek-Boney K."/>
            <person name="Hale W."/>
            <person name="Jakkamsetti A."/>
            <person name="Pham P."/>
            <person name="Ruth R."/>
            <person name="San Lucas F."/>
            <person name="Warren J."/>
            <person name="Zhang J."/>
            <person name="Zhao Z."/>
            <person name="Zhou C."/>
            <person name="Zhu D."/>
            <person name="Lee S."/>
            <person name="Bess C."/>
            <person name="Blankenburg K."/>
            <person name="Forbes L."/>
            <person name="Fu Q."/>
            <person name="Gubbala S."/>
            <person name="Hirani K."/>
            <person name="Jayaseelan J.C."/>
            <person name="Lara F."/>
            <person name="Munidasa M."/>
            <person name="Palculict T."/>
            <person name="Patil S."/>
            <person name="Pu L.-L."/>
            <person name="Saada N."/>
            <person name="Tang L."/>
            <person name="Weissenberger G."/>
            <person name="Zhu Y."/>
            <person name="Hemphill L."/>
            <person name="Shang Y."/>
            <person name="Youmans B."/>
            <person name="Ayvaz T."/>
            <person name="Ross M."/>
            <person name="Santibanez J."/>
            <person name="Aqrawi P."/>
            <person name="Gross S."/>
            <person name="Joshi V."/>
            <person name="Fowler G."/>
            <person name="Nazareth L."/>
            <person name="Reid J."/>
            <person name="Worley K."/>
            <person name="Petrosino J."/>
            <person name="Highlander S."/>
            <person name="Gibbs R."/>
        </authorList>
    </citation>
    <scope>NUCLEOTIDE SEQUENCE [LARGE SCALE GENOMIC DNA]</scope>
    <source>
        <strain evidence="3 4">ATCC BAA-614</strain>
    </source>
</reference>
<proteinExistence type="predicted"/>